<comment type="subcellular location">
    <subcellularLocation>
        <location evidence="1">Nucleus</location>
    </subcellularLocation>
</comment>
<keyword evidence="4" id="KW-0539">Nucleus</keyword>
<keyword evidence="6" id="KW-1185">Reference proteome</keyword>
<accession>A0ABD6EGB5</accession>
<dbReference type="PANTHER" id="PTHR11380:SF16">
    <property type="entry name" value="TRANSCRIPTION INITIATION PROTEIN SPT3 HOMOLOG"/>
    <property type="match status" value="1"/>
</dbReference>
<dbReference type="Pfam" id="PF02269">
    <property type="entry name" value="TFIID-18kDa"/>
    <property type="match status" value="1"/>
</dbReference>
<comment type="caution">
    <text evidence="5">The sequence shown here is derived from an EMBL/GenBank/DDBJ whole genome shotgun (WGS) entry which is preliminary data.</text>
</comment>
<dbReference type="GO" id="GO:0005634">
    <property type="term" value="C:nucleus"/>
    <property type="evidence" value="ECO:0007669"/>
    <property type="project" value="UniProtKB-SubCell"/>
</dbReference>
<sequence>MLEVVHSQLMRILRKAQDHASERGSSRIEMIDILFIFRRHPIQLNRIFQFLKSADIIKHYQGYSNPENDGCDLGVAYDKLDDIDDDVKYTLYGKNVQAMYDAVRVFDVTGELRALFCQSPKMDAEKLERLTRLNRRASNMDEKEYQEYAEARLCTICARHGRRSERWNARFLKWLGEPCIAPNTVTILNYIASEITCVVVEGASWCRQQEAKRWFHNEYPENALQLRHYQESLRRNKAYITNHDVLAGYF</sequence>
<keyword evidence="2" id="KW-0805">Transcription regulation</keyword>
<evidence type="ECO:0000256" key="2">
    <source>
        <dbReference type="ARBA" id="ARBA00023015"/>
    </source>
</evidence>
<name>A0ABD6EGB5_9BILA</name>
<dbReference type="EMBL" id="JBGFUD010003044">
    <property type="protein sequence ID" value="MFH4978282.1"/>
    <property type="molecule type" value="Genomic_DNA"/>
</dbReference>
<dbReference type="InterPro" id="IPR003195">
    <property type="entry name" value="TFIID_TAF13"/>
</dbReference>
<evidence type="ECO:0000313" key="5">
    <source>
        <dbReference type="EMBL" id="MFH4978282.1"/>
    </source>
</evidence>
<dbReference type="PANTHER" id="PTHR11380">
    <property type="entry name" value="TRANSCRIPTION INITIATION FACTOR TFIID/SUPT3-RELATED"/>
    <property type="match status" value="1"/>
</dbReference>
<reference evidence="5 6" key="1">
    <citation type="submission" date="2024-08" db="EMBL/GenBank/DDBJ databases">
        <title>Gnathostoma spinigerum genome.</title>
        <authorList>
            <person name="Gonzalez-Bertolin B."/>
            <person name="Monzon S."/>
            <person name="Zaballos A."/>
            <person name="Jimenez P."/>
            <person name="Dekumyoy P."/>
            <person name="Varona S."/>
            <person name="Cuesta I."/>
            <person name="Sumanam S."/>
            <person name="Adisakwattana P."/>
            <person name="Gasser R.B."/>
            <person name="Hernandez-Gonzalez A."/>
            <person name="Young N.D."/>
            <person name="Perteguer M.J."/>
        </authorList>
    </citation>
    <scope>NUCLEOTIDE SEQUENCE [LARGE SCALE GENOMIC DNA]</scope>
    <source>
        <strain evidence="5">AL3</strain>
        <tissue evidence="5">Liver</tissue>
    </source>
</reference>
<evidence type="ECO:0000256" key="4">
    <source>
        <dbReference type="ARBA" id="ARBA00023242"/>
    </source>
</evidence>
<evidence type="ECO:0000256" key="1">
    <source>
        <dbReference type="ARBA" id="ARBA00004123"/>
    </source>
</evidence>
<evidence type="ECO:0000256" key="3">
    <source>
        <dbReference type="ARBA" id="ARBA00023163"/>
    </source>
</evidence>
<protein>
    <submittedName>
        <fullName evidence="5">Uncharacterized protein</fullName>
    </submittedName>
</protein>
<keyword evidence="3" id="KW-0804">Transcription</keyword>
<proteinExistence type="predicted"/>
<organism evidence="5 6">
    <name type="scientific">Gnathostoma spinigerum</name>
    <dbReference type="NCBI Taxonomy" id="75299"/>
    <lineage>
        <taxon>Eukaryota</taxon>
        <taxon>Metazoa</taxon>
        <taxon>Ecdysozoa</taxon>
        <taxon>Nematoda</taxon>
        <taxon>Chromadorea</taxon>
        <taxon>Rhabditida</taxon>
        <taxon>Spirurina</taxon>
        <taxon>Gnathostomatomorpha</taxon>
        <taxon>Gnathostomatoidea</taxon>
        <taxon>Gnathostomatidae</taxon>
        <taxon>Gnathostoma</taxon>
    </lineage>
</organism>
<dbReference type="Proteomes" id="UP001608902">
    <property type="component" value="Unassembled WGS sequence"/>
</dbReference>
<evidence type="ECO:0000313" key="6">
    <source>
        <dbReference type="Proteomes" id="UP001608902"/>
    </source>
</evidence>
<gene>
    <name evidence="5" type="ORF">AB6A40_004991</name>
</gene>
<dbReference type="AlphaFoldDB" id="A0ABD6EGB5"/>